<gene>
    <name evidence="1" type="ORF">TCM_019922</name>
</gene>
<organism evidence="1 2">
    <name type="scientific">Theobroma cacao</name>
    <name type="common">Cacao</name>
    <name type="synonym">Cocoa</name>
    <dbReference type="NCBI Taxonomy" id="3641"/>
    <lineage>
        <taxon>Eukaryota</taxon>
        <taxon>Viridiplantae</taxon>
        <taxon>Streptophyta</taxon>
        <taxon>Embryophyta</taxon>
        <taxon>Tracheophyta</taxon>
        <taxon>Spermatophyta</taxon>
        <taxon>Magnoliopsida</taxon>
        <taxon>eudicotyledons</taxon>
        <taxon>Gunneridae</taxon>
        <taxon>Pentapetalae</taxon>
        <taxon>rosids</taxon>
        <taxon>malvids</taxon>
        <taxon>Malvales</taxon>
        <taxon>Malvaceae</taxon>
        <taxon>Byttnerioideae</taxon>
        <taxon>Theobroma</taxon>
    </lineage>
</organism>
<accession>A0A061EIC0</accession>
<evidence type="ECO:0000313" key="2">
    <source>
        <dbReference type="Proteomes" id="UP000026915"/>
    </source>
</evidence>
<keyword evidence="2" id="KW-1185">Reference proteome</keyword>
<protein>
    <submittedName>
        <fullName evidence="1">Uncharacterized protein</fullName>
    </submittedName>
</protein>
<reference evidence="1 2" key="1">
    <citation type="journal article" date="2013" name="Genome Biol.">
        <title>The genome sequence of the most widely cultivated cacao type and its use to identify candidate genes regulating pod color.</title>
        <authorList>
            <person name="Motamayor J.C."/>
            <person name="Mockaitis K."/>
            <person name="Schmutz J."/>
            <person name="Haiminen N."/>
            <person name="Iii D.L."/>
            <person name="Cornejo O."/>
            <person name="Findley S.D."/>
            <person name="Zheng P."/>
            <person name="Utro F."/>
            <person name="Royaert S."/>
            <person name="Saski C."/>
            <person name="Jenkins J."/>
            <person name="Podicheti R."/>
            <person name="Zhao M."/>
            <person name="Scheffler B.E."/>
            <person name="Stack J.C."/>
            <person name="Feltus F.A."/>
            <person name="Mustiga G.M."/>
            <person name="Amores F."/>
            <person name="Phillips W."/>
            <person name="Marelli J.P."/>
            <person name="May G.D."/>
            <person name="Shapiro H."/>
            <person name="Ma J."/>
            <person name="Bustamante C.D."/>
            <person name="Schnell R.J."/>
            <person name="Main D."/>
            <person name="Gilbert D."/>
            <person name="Parida L."/>
            <person name="Kuhn D.N."/>
        </authorList>
    </citation>
    <scope>NUCLEOTIDE SEQUENCE [LARGE SCALE GENOMIC DNA]</scope>
    <source>
        <strain evidence="2">cv. Matina 1-6</strain>
    </source>
</reference>
<dbReference type="AlphaFoldDB" id="A0A061EIC0"/>
<dbReference type="EMBL" id="CM001882">
    <property type="protein sequence ID" value="EOY04735.1"/>
    <property type="molecule type" value="Genomic_DNA"/>
</dbReference>
<dbReference type="Gramene" id="EOY04735">
    <property type="protein sequence ID" value="EOY04735"/>
    <property type="gene ID" value="TCM_019922"/>
</dbReference>
<dbReference type="Proteomes" id="UP000026915">
    <property type="component" value="Chromosome 4"/>
</dbReference>
<dbReference type="HOGENOM" id="CLU_3054244_0_0_1"/>
<proteinExistence type="predicted"/>
<dbReference type="InParanoid" id="A0A061EIC0"/>
<name>A0A061EIC0_THECC</name>
<evidence type="ECO:0000313" key="1">
    <source>
        <dbReference type="EMBL" id="EOY04735.1"/>
    </source>
</evidence>
<sequence length="54" mass="6246">MIRRTMPEPLINPQECTCPFTSTKRLRASRPWIYCWSFGALNGIDQPNCFIEVG</sequence>